<evidence type="ECO:0000256" key="5">
    <source>
        <dbReference type="ARBA" id="ARBA00006654"/>
    </source>
</evidence>
<evidence type="ECO:0000256" key="4">
    <source>
        <dbReference type="ARBA" id="ARBA00004196"/>
    </source>
</evidence>
<dbReference type="GO" id="GO:0000166">
    <property type="term" value="F:nucleotide binding"/>
    <property type="evidence" value="ECO:0007669"/>
    <property type="project" value="UniProtKB-KW"/>
</dbReference>
<comment type="caution">
    <text evidence="11">The sequence shown here is derived from an EMBL/GenBank/DDBJ whole genome shotgun (WGS) entry which is preliminary data.</text>
</comment>
<proteinExistence type="inferred from homology"/>
<dbReference type="NCBIfam" id="NF006938">
    <property type="entry name" value="PRK09420.1"/>
    <property type="match status" value="1"/>
</dbReference>
<dbReference type="Pfam" id="PF00149">
    <property type="entry name" value="Metallophos"/>
    <property type="match status" value="1"/>
</dbReference>
<dbReference type="EMBL" id="DAANKN010000008">
    <property type="protein sequence ID" value="HAD0253660.1"/>
    <property type="molecule type" value="Genomic_DNA"/>
</dbReference>
<dbReference type="GO" id="GO:0030288">
    <property type="term" value="C:outer membrane-bounded periplasmic space"/>
    <property type="evidence" value="ECO:0007669"/>
    <property type="project" value="TreeGrafter"/>
</dbReference>
<keyword evidence="8" id="KW-0511">Multifunctional enzyme</keyword>
<comment type="catalytic activity">
    <reaction evidence="2">
        <text>a nucleoside 2',3'-cyclic phosphate + H2O = a nucleoside 3'-phosphate + H(+)</text>
        <dbReference type="Rhea" id="RHEA:19621"/>
        <dbReference type="ChEBI" id="CHEBI:15377"/>
        <dbReference type="ChEBI" id="CHEBI:15378"/>
        <dbReference type="ChEBI" id="CHEBI:66949"/>
        <dbReference type="ChEBI" id="CHEBI:66954"/>
        <dbReference type="EC" id="3.1.4.16"/>
    </reaction>
</comment>
<evidence type="ECO:0000256" key="7">
    <source>
        <dbReference type="ARBA" id="ARBA00022801"/>
    </source>
</evidence>
<keyword evidence="9" id="KW-0732">Signal</keyword>
<organism evidence="11">
    <name type="scientific">Salmonella typhimurium</name>
    <dbReference type="NCBI Taxonomy" id="90371"/>
    <lineage>
        <taxon>Bacteria</taxon>
        <taxon>Pseudomonadati</taxon>
        <taxon>Pseudomonadota</taxon>
        <taxon>Gammaproteobacteria</taxon>
        <taxon>Enterobacterales</taxon>
        <taxon>Enterobacteriaceae</taxon>
        <taxon>Salmonella</taxon>
    </lineage>
</organism>
<dbReference type="InterPro" id="IPR036907">
    <property type="entry name" value="5'-Nucleotdase_C_sf"/>
</dbReference>
<comment type="catalytic activity">
    <reaction evidence="1">
        <text>a ribonucleoside 3'-phosphate + H2O = a ribonucleoside + phosphate</text>
        <dbReference type="Rhea" id="RHEA:10144"/>
        <dbReference type="ChEBI" id="CHEBI:13197"/>
        <dbReference type="ChEBI" id="CHEBI:15377"/>
        <dbReference type="ChEBI" id="CHEBI:18254"/>
        <dbReference type="ChEBI" id="CHEBI:43474"/>
        <dbReference type="EC" id="3.1.3.6"/>
    </reaction>
</comment>
<comment type="cofactor">
    <cofactor evidence="3">
        <name>a divalent metal cation</name>
        <dbReference type="ChEBI" id="CHEBI:60240"/>
    </cofactor>
</comment>
<dbReference type="InterPro" id="IPR006146">
    <property type="entry name" value="5'-Nucleotdase_CS"/>
</dbReference>
<evidence type="ECO:0000313" key="11">
    <source>
        <dbReference type="EMBL" id="HAD0253660.1"/>
    </source>
</evidence>
<dbReference type="InterPro" id="IPR006179">
    <property type="entry name" value="5_nucleotidase/apyrase"/>
</dbReference>
<gene>
    <name evidence="11" type="ORF">G0M10_03925</name>
</gene>
<dbReference type="SUPFAM" id="SSF56300">
    <property type="entry name" value="Metallo-dependent phosphatases"/>
    <property type="match status" value="1"/>
</dbReference>
<dbReference type="GO" id="GO:0046872">
    <property type="term" value="F:metal ion binding"/>
    <property type="evidence" value="ECO:0007669"/>
    <property type="project" value="InterPro"/>
</dbReference>
<dbReference type="InterPro" id="IPR029052">
    <property type="entry name" value="Metallo-depent_PP-like"/>
</dbReference>
<name>A0A707YQE2_SALTM</name>
<feature type="signal peptide" evidence="9">
    <location>
        <begin position="1"/>
        <end position="19"/>
    </location>
</feature>
<dbReference type="CDD" id="cd07410">
    <property type="entry name" value="MPP_CpdB_N"/>
    <property type="match status" value="1"/>
</dbReference>
<reference evidence="11" key="1">
    <citation type="journal article" date="2018" name="Genome Biol.">
        <title>SKESA: strategic k-mer extension for scrupulous assemblies.</title>
        <authorList>
            <person name="Souvorov A."/>
            <person name="Agarwala R."/>
            <person name="Lipman D.J."/>
        </authorList>
    </citation>
    <scope>NUCLEOTIDE SEQUENCE</scope>
    <source>
        <strain evidence="11">PO409</strain>
    </source>
</reference>
<feature type="chain" id="PRO_5028513119" evidence="9">
    <location>
        <begin position="20"/>
        <end position="451"/>
    </location>
</feature>
<dbReference type="FunFam" id="3.60.21.10:FF:000037">
    <property type="entry name" value="Bifunctional 2',3'-cyclic-nucleotide 2'-phosphodiesterase/3'-nucleotidase"/>
    <property type="match status" value="1"/>
</dbReference>
<dbReference type="AlphaFoldDB" id="A0A707YQE2"/>
<evidence type="ECO:0000256" key="8">
    <source>
        <dbReference type="ARBA" id="ARBA00023268"/>
    </source>
</evidence>
<evidence type="ECO:0000256" key="6">
    <source>
        <dbReference type="ARBA" id="ARBA00022741"/>
    </source>
</evidence>
<dbReference type="InterPro" id="IPR004843">
    <property type="entry name" value="Calcineurin-like_PHP"/>
</dbReference>
<dbReference type="GO" id="GO:0009166">
    <property type="term" value="P:nucleotide catabolic process"/>
    <property type="evidence" value="ECO:0007669"/>
    <property type="project" value="InterPro"/>
</dbReference>
<dbReference type="SUPFAM" id="SSF55816">
    <property type="entry name" value="5'-nucleotidase (syn. UDP-sugar hydrolase), C-terminal domain"/>
    <property type="match status" value="1"/>
</dbReference>
<dbReference type="InterPro" id="IPR041827">
    <property type="entry name" value="CpdB_N"/>
</dbReference>
<feature type="non-terminal residue" evidence="11">
    <location>
        <position position="451"/>
    </location>
</feature>
<accession>A0A707YQE2</accession>
<reference evidence="11" key="2">
    <citation type="submission" date="2019-08" db="EMBL/GenBank/DDBJ databases">
        <authorList>
            <consortium name="NCBI Pathogen Detection Project"/>
        </authorList>
    </citation>
    <scope>NUCLEOTIDE SEQUENCE</scope>
    <source>
        <strain evidence="11">PO409</strain>
    </source>
</reference>
<sequence length="451" mass="48909">MIKFSATLLATLIAASVNAATVDLRIMETTDLHSNMMDFDYYKDTATEKFGLVRTASLIHAARNEVKNSVLVDNGDLIQGSPLGDYMAAKGLKDGDIHPVYKALNTLDYAVGNLGNHEFNYGLDYLHNALAGAKFPYVNANIIDVKTQKPLFTPYLIKETSVIDKDGNPQTLKIGYIGFVPPQIMIWDKANLSGKVTVNDITETARKYVPEMREKGADIVVVIAHSGLSADPYHSMAENSVYYLSEVPGVDAIMFGHAHAVFPGKDFADIKGADIAKGTLNGIPAVMPGMWGDHLGVVDLVLNNDSGKWQVTQAKAEARPIYDAAAKKSLAAEDSKLVDILKADHDATREFVSKPIGKSADNMYSYLALVQDDPTVQVVNNAQKAYVEHFIQGDPDLAKLPVLSAAAPFKVGGRKNDPASFVEVEKGQLTFRNAADLYLYPNTLVVVKASG</sequence>
<dbReference type="PROSITE" id="PS00786">
    <property type="entry name" value="5_NUCLEOTIDASE_2"/>
    <property type="match status" value="1"/>
</dbReference>
<keyword evidence="6 9" id="KW-0547">Nucleotide-binding</keyword>
<dbReference type="GO" id="GO:0008254">
    <property type="term" value="F:3'-nucleotidase activity"/>
    <property type="evidence" value="ECO:0007669"/>
    <property type="project" value="UniProtKB-EC"/>
</dbReference>
<dbReference type="PROSITE" id="PS00785">
    <property type="entry name" value="5_NUCLEOTIDASE_1"/>
    <property type="match status" value="1"/>
</dbReference>
<feature type="domain" description="Calcineurin-like phosphoesterase" evidence="10">
    <location>
        <begin position="24"/>
        <end position="260"/>
    </location>
</feature>
<evidence type="ECO:0000256" key="1">
    <source>
        <dbReference type="ARBA" id="ARBA00000527"/>
    </source>
</evidence>
<evidence type="ECO:0000256" key="9">
    <source>
        <dbReference type="RuleBase" id="RU362119"/>
    </source>
</evidence>
<dbReference type="PANTHER" id="PTHR11575">
    <property type="entry name" value="5'-NUCLEOTIDASE-RELATED"/>
    <property type="match status" value="1"/>
</dbReference>
<keyword evidence="7 9" id="KW-0378">Hydrolase</keyword>
<evidence type="ECO:0000256" key="3">
    <source>
        <dbReference type="ARBA" id="ARBA00001968"/>
    </source>
</evidence>
<comment type="similarity">
    <text evidence="5 9">Belongs to the 5'-nucleotidase family.</text>
</comment>
<dbReference type="Gene3D" id="3.60.21.10">
    <property type="match status" value="1"/>
</dbReference>
<dbReference type="PRINTS" id="PR01607">
    <property type="entry name" value="APYRASEFAMLY"/>
</dbReference>
<comment type="subcellular location">
    <subcellularLocation>
        <location evidence="4">Cell envelope</location>
    </subcellularLocation>
</comment>
<dbReference type="GO" id="GO:0008663">
    <property type="term" value="F:2',3'-cyclic-nucleotide 2'-phosphodiesterase activity"/>
    <property type="evidence" value="ECO:0007669"/>
    <property type="project" value="UniProtKB-EC"/>
</dbReference>
<evidence type="ECO:0000259" key="10">
    <source>
        <dbReference type="Pfam" id="PF00149"/>
    </source>
</evidence>
<dbReference type="PANTHER" id="PTHR11575:SF6">
    <property type="entry name" value="2',3'-CYCLIC-NUCLEOTIDE 2'-PHOSPHODIESTERASE_3'-NUCLEOTIDASE"/>
    <property type="match status" value="1"/>
</dbReference>
<protein>
    <submittedName>
        <fullName evidence="11">Bifunctional 2',3'-cyclic-nucleotide 2'-phosphodiesterase/3'-nucleotidase</fullName>
    </submittedName>
</protein>
<evidence type="ECO:0000256" key="2">
    <source>
        <dbReference type="ARBA" id="ARBA00001730"/>
    </source>
</evidence>